<dbReference type="RefSeq" id="WP_040450235.1">
    <property type="nucleotide sequence ID" value="NZ_CM011003.1"/>
</dbReference>
<dbReference type="AlphaFoldDB" id="A0A5E8H6L2"/>
<sequence>MPNSSLARSLASVLCVIGIAGPVQAGGAVTGATEFTQILNNSELIALGGQNAEQIANQVQQIGNQIQMIENQISIYENMLQNTLSLPMQVWGEVEQNLGQLQSLVQKGQAMAFSMGNLDDTLKQRFQSYADFAKNGLPDGQSFSTMYQGWSDTNRDTISSTLKAAGYTSDQFATEEDTMRQLRQHSQSAAGQKQALQVGHEIAAQQVEQIQKLRGLVSQQMTMMGTWYQSEQTKSDLAQSKREKFFNSTILPVTGGKEMEVDF</sequence>
<name>A0A5E8H6L2_ROSAD</name>
<dbReference type="InterPro" id="IPR014147">
    <property type="entry name" value="T4SS_TrbJ"/>
</dbReference>
<evidence type="ECO:0000256" key="2">
    <source>
        <dbReference type="SAM" id="SignalP"/>
    </source>
</evidence>
<geneLocation type="plasmid" evidence="4">
    <name>pladfl_1</name>
</geneLocation>
<feature type="signal peptide" evidence="2">
    <location>
        <begin position="1"/>
        <end position="25"/>
    </location>
</feature>
<accession>A0A5E8H6L2</accession>
<dbReference type="NCBIfam" id="NF010416">
    <property type="entry name" value="PRK13842.1"/>
    <property type="match status" value="1"/>
</dbReference>
<keyword evidence="3" id="KW-0614">Plasmid</keyword>
<feature type="coiled-coil region" evidence="1">
    <location>
        <begin position="52"/>
        <end position="79"/>
    </location>
</feature>
<reference evidence="3 4" key="1">
    <citation type="submission" date="2008-01" db="EMBL/GenBank/DDBJ databases">
        <authorList>
            <person name="Wagner-Dobler I."/>
            <person name="Ferriera S."/>
            <person name="Johnson J."/>
            <person name="Kravitz S."/>
            <person name="Beeson K."/>
            <person name="Sutton G."/>
            <person name="Rogers Y.-H."/>
            <person name="Friedman R."/>
            <person name="Frazier M."/>
            <person name="Venter J.C."/>
        </authorList>
    </citation>
    <scope>NUCLEOTIDE SEQUENCE [LARGE SCALE GENOMIC DNA]</scope>
    <source>
        <strain evidence="4">DSM 17067 / NCIMB 14079 / DFL-11</strain>
        <plasmid evidence="4">pladfl_1</plasmid>
    </source>
</reference>
<evidence type="ECO:0000313" key="4">
    <source>
        <dbReference type="Proteomes" id="UP000004703"/>
    </source>
</evidence>
<comment type="caution">
    <text evidence="3">The sequence shown here is derived from an EMBL/GenBank/DDBJ whole genome shotgun (WGS) entry which is preliminary data.</text>
</comment>
<organism evidence="3 4">
    <name type="scientific">Roseibium alexandrii (strain DSM 17067 / NCIMB 14079 / DFL-11)</name>
    <name type="common">Labrenzia alexandrii</name>
    <dbReference type="NCBI Taxonomy" id="244592"/>
    <lineage>
        <taxon>Bacteria</taxon>
        <taxon>Pseudomonadati</taxon>
        <taxon>Pseudomonadota</taxon>
        <taxon>Alphaproteobacteria</taxon>
        <taxon>Hyphomicrobiales</taxon>
        <taxon>Stappiaceae</taxon>
        <taxon>Roseibium</taxon>
    </lineage>
</organism>
<reference evidence="3 4" key="2">
    <citation type="submission" date="2013-04" db="EMBL/GenBank/DDBJ databases">
        <authorList>
            <person name="Fiebig A."/>
            <person name="Pradella S."/>
            <person name="Wagner-Doebler I."/>
        </authorList>
    </citation>
    <scope>NUCLEOTIDE SEQUENCE [LARGE SCALE GENOMIC DNA]</scope>
    <source>
        <strain evidence="4">DSM 17067 / NCIMB 14079 / DFL-11</strain>
        <plasmid evidence="4">pladfl_1</plasmid>
    </source>
</reference>
<dbReference type="Proteomes" id="UP000004703">
    <property type="component" value="Plasmid pLADFL_1"/>
</dbReference>
<protein>
    <submittedName>
        <fullName evidence="3">P-type conjugative transfer protein TrbJ</fullName>
    </submittedName>
</protein>
<keyword evidence="1" id="KW-0175">Coiled coil</keyword>
<keyword evidence="2" id="KW-0732">Signal</keyword>
<feature type="chain" id="PRO_5022667812" evidence="2">
    <location>
        <begin position="26"/>
        <end position="263"/>
    </location>
</feature>
<gene>
    <name evidence="3" type="ORF">SADFL11_50</name>
</gene>
<evidence type="ECO:0000313" key="3">
    <source>
        <dbReference type="EMBL" id="EEE48156.2"/>
    </source>
</evidence>
<proteinExistence type="predicted"/>
<dbReference type="EMBL" id="ACCU02000005">
    <property type="protein sequence ID" value="EEE48156.2"/>
    <property type="molecule type" value="Genomic_DNA"/>
</dbReference>
<evidence type="ECO:0000256" key="1">
    <source>
        <dbReference type="SAM" id="Coils"/>
    </source>
</evidence>
<dbReference type="NCBIfam" id="TIGR02780">
    <property type="entry name" value="TrbJ_Ti"/>
    <property type="match status" value="1"/>
</dbReference>